<evidence type="ECO:0000313" key="1">
    <source>
        <dbReference type="EMBL" id="KYM91432.1"/>
    </source>
</evidence>
<dbReference type="Proteomes" id="UP000078540">
    <property type="component" value="Unassembled WGS sequence"/>
</dbReference>
<dbReference type="AlphaFoldDB" id="A0A195BUK7"/>
<protein>
    <submittedName>
        <fullName evidence="1">Uncharacterized protein</fullName>
    </submittedName>
</protein>
<gene>
    <name evidence="1" type="ORF">ALC53_01500</name>
</gene>
<reference evidence="1 2" key="1">
    <citation type="submission" date="2015-09" db="EMBL/GenBank/DDBJ databases">
        <title>Atta colombica WGS genome.</title>
        <authorList>
            <person name="Nygaard S."/>
            <person name="Hu H."/>
            <person name="Boomsma J."/>
            <person name="Zhang G."/>
        </authorList>
    </citation>
    <scope>NUCLEOTIDE SEQUENCE [LARGE SCALE GENOMIC DNA]</scope>
    <source>
        <strain evidence="1">Treedump-2</strain>
        <tissue evidence="1">Whole body</tissue>
    </source>
</reference>
<proteinExistence type="predicted"/>
<evidence type="ECO:0000313" key="2">
    <source>
        <dbReference type="Proteomes" id="UP000078540"/>
    </source>
</evidence>
<organism evidence="1 2">
    <name type="scientific">Atta colombica</name>
    <dbReference type="NCBI Taxonomy" id="520822"/>
    <lineage>
        <taxon>Eukaryota</taxon>
        <taxon>Metazoa</taxon>
        <taxon>Ecdysozoa</taxon>
        <taxon>Arthropoda</taxon>
        <taxon>Hexapoda</taxon>
        <taxon>Insecta</taxon>
        <taxon>Pterygota</taxon>
        <taxon>Neoptera</taxon>
        <taxon>Endopterygota</taxon>
        <taxon>Hymenoptera</taxon>
        <taxon>Apocrita</taxon>
        <taxon>Aculeata</taxon>
        <taxon>Formicoidea</taxon>
        <taxon>Formicidae</taxon>
        <taxon>Myrmicinae</taxon>
        <taxon>Atta</taxon>
    </lineage>
</organism>
<name>A0A195BUK7_9HYME</name>
<sequence length="150" mass="17105">MHTKRDPQALKHNGDASGWKMDLADSLRTDRLRSCIDTPKQQKSIGGILEREWRSGEPVFSFSGYKTTETVLCEPYDEDIRGTRRPPKNFGRLHSCQEVVLHISHLVMLLGGSRRDGVRQLTRQGLFLAFGLRYALGRQSLLQLNVRLIT</sequence>
<keyword evidence="2" id="KW-1185">Reference proteome</keyword>
<dbReference type="EMBL" id="KQ976407">
    <property type="protein sequence ID" value="KYM91432.1"/>
    <property type="molecule type" value="Genomic_DNA"/>
</dbReference>
<accession>A0A195BUK7</accession>